<evidence type="ECO:0000313" key="2">
    <source>
        <dbReference type="Proteomes" id="UP001064632"/>
    </source>
</evidence>
<sequence length="214" mass="24433">MGEHRPHSRGRANVRADDNRRRIAVEAARLISELGLRDYHQAKLRAAERLGIHDERALPRNTEIEDALREYQRLFGGQARIDHLDALRRCAVEAMRFFHTFQPRLVGAVLEGTADEHSAVCLHLFSDDPDALSHFLIDQNIPFEQIDRVLRWERDEPESFAAYRFQADDIPVDLTLLPLDALRQAPLDRIDGKPMRRANVTGVQQLLGESASDS</sequence>
<dbReference type="RefSeq" id="WP_261694852.1">
    <property type="nucleotide sequence ID" value="NZ_CP104694.1"/>
</dbReference>
<reference evidence="1" key="1">
    <citation type="submission" date="2022-09" db="EMBL/GenBank/DDBJ databases">
        <title>Tahibacter sp. nov., isolated from a fresh water.</title>
        <authorList>
            <person name="Baek J.H."/>
            <person name="Lee J.K."/>
            <person name="Kim J.M."/>
            <person name="Jeon C.O."/>
        </authorList>
    </citation>
    <scope>NUCLEOTIDE SEQUENCE</scope>
    <source>
        <strain evidence="1">W38</strain>
    </source>
</reference>
<accession>A0ABY6BCW5</accession>
<evidence type="ECO:0000313" key="1">
    <source>
        <dbReference type="EMBL" id="UXI67883.1"/>
    </source>
</evidence>
<dbReference type="Proteomes" id="UP001064632">
    <property type="component" value="Chromosome"/>
</dbReference>
<dbReference type="EMBL" id="CP104694">
    <property type="protein sequence ID" value="UXI67883.1"/>
    <property type="molecule type" value="Genomic_DNA"/>
</dbReference>
<keyword evidence="2" id="KW-1185">Reference proteome</keyword>
<proteinExistence type="predicted"/>
<organism evidence="1 2">
    <name type="scientific">Tahibacter amnicola</name>
    <dbReference type="NCBI Taxonomy" id="2976241"/>
    <lineage>
        <taxon>Bacteria</taxon>
        <taxon>Pseudomonadati</taxon>
        <taxon>Pseudomonadota</taxon>
        <taxon>Gammaproteobacteria</taxon>
        <taxon>Lysobacterales</taxon>
        <taxon>Rhodanobacteraceae</taxon>
        <taxon>Tahibacter</taxon>
    </lineage>
</organism>
<name>A0ABY6BCW5_9GAMM</name>
<gene>
    <name evidence="1" type="ORF">N4264_24650</name>
</gene>
<protein>
    <submittedName>
        <fullName evidence="1">Uncharacterized protein</fullName>
    </submittedName>
</protein>